<feature type="domain" description="Mur ligase C-terminal" evidence="11">
    <location>
        <begin position="546"/>
        <end position="664"/>
    </location>
</feature>
<keyword evidence="14" id="KW-1185">Reference proteome</keyword>
<keyword evidence="7 8" id="KW-0132">Cell division</keyword>
<dbReference type="GO" id="GO:0016874">
    <property type="term" value="F:ligase activity"/>
    <property type="evidence" value="ECO:0007669"/>
    <property type="project" value="UniProtKB-KW"/>
</dbReference>
<evidence type="ECO:0000313" key="13">
    <source>
        <dbReference type="EMBL" id="AKZ61345.1"/>
    </source>
</evidence>
<evidence type="ECO:0000256" key="2">
    <source>
        <dbReference type="ARBA" id="ARBA00004752"/>
    </source>
</evidence>
<dbReference type="Proteomes" id="UP000063429">
    <property type="component" value="Chromosome"/>
</dbReference>
<evidence type="ECO:0000313" key="14">
    <source>
        <dbReference type="Proteomes" id="UP000063429"/>
    </source>
</evidence>
<dbReference type="HAMAP" id="MF_00639">
    <property type="entry name" value="MurD"/>
    <property type="match status" value="1"/>
</dbReference>
<dbReference type="Gene3D" id="3.40.1190.10">
    <property type="entry name" value="Mur-like, catalytic domain"/>
    <property type="match status" value="2"/>
</dbReference>
<feature type="domain" description="Mur ligase central" evidence="12">
    <location>
        <begin position="367"/>
        <end position="523"/>
    </location>
</feature>
<dbReference type="InterPro" id="IPR004101">
    <property type="entry name" value="Mur_ligase_C"/>
</dbReference>
<dbReference type="InterPro" id="IPR005762">
    <property type="entry name" value="MurD"/>
</dbReference>
<name>A0ABM5UVW0_9BURK</name>
<evidence type="ECO:0000259" key="12">
    <source>
        <dbReference type="Pfam" id="PF08245"/>
    </source>
</evidence>
<comment type="subcellular location">
    <subcellularLocation>
        <location evidence="1 7 8">Cytoplasm</location>
    </subcellularLocation>
</comment>
<evidence type="ECO:0000256" key="4">
    <source>
        <dbReference type="ARBA" id="ARBA00022598"/>
    </source>
</evidence>
<comment type="similarity">
    <text evidence="7">Belongs to the MurCDEF family.</text>
</comment>
<keyword evidence="9" id="KW-0175">Coiled coil</keyword>
<dbReference type="SUPFAM" id="SSF53244">
    <property type="entry name" value="MurD-like peptide ligases, peptide-binding domain"/>
    <property type="match status" value="1"/>
</dbReference>
<keyword evidence="7 8" id="KW-0131">Cell cycle</keyword>
<dbReference type="PANTHER" id="PTHR43692:SF1">
    <property type="entry name" value="UDP-N-ACETYLMURAMOYLALANINE--D-GLUTAMATE LIGASE"/>
    <property type="match status" value="1"/>
</dbReference>
<comment type="function">
    <text evidence="7 8">Cell wall formation. Catalyzes the addition of glutamate to the nucleotide precursor UDP-N-acetylmuramoyl-L-alanine (UMA).</text>
</comment>
<comment type="catalytic activity">
    <reaction evidence="7 8">
        <text>UDP-N-acetyl-alpha-D-muramoyl-L-alanine + D-glutamate + ATP = UDP-N-acetyl-alpha-D-muramoyl-L-alanyl-D-glutamate + ADP + phosphate + H(+)</text>
        <dbReference type="Rhea" id="RHEA:16429"/>
        <dbReference type="ChEBI" id="CHEBI:15378"/>
        <dbReference type="ChEBI" id="CHEBI:29986"/>
        <dbReference type="ChEBI" id="CHEBI:30616"/>
        <dbReference type="ChEBI" id="CHEBI:43474"/>
        <dbReference type="ChEBI" id="CHEBI:83898"/>
        <dbReference type="ChEBI" id="CHEBI:83900"/>
        <dbReference type="ChEBI" id="CHEBI:456216"/>
        <dbReference type="EC" id="6.3.2.9"/>
    </reaction>
</comment>
<evidence type="ECO:0000256" key="3">
    <source>
        <dbReference type="ARBA" id="ARBA00022490"/>
    </source>
</evidence>
<feature type="region of interest" description="Disordered" evidence="10">
    <location>
        <begin position="285"/>
        <end position="304"/>
    </location>
</feature>
<evidence type="ECO:0000256" key="10">
    <source>
        <dbReference type="SAM" id="MobiDB-lite"/>
    </source>
</evidence>
<accession>A0ABM5UVW0</accession>
<dbReference type="Gene3D" id="3.40.50.720">
    <property type="entry name" value="NAD(P)-binding Rossmann-like Domain"/>
    <property type="match status" value="1"/>
</dbReference>
<evidence type="ECO:0000256" key="1">
    <source>
        <dbReference type="ARBA" id="ARBA00004496"/>
    </source>
</evidence>
<feature type="compositionally biased region" description="Acidic residues" evidence="10">
    <location>
        <begin position="292"/>
        <end position="304"/>
    </location>
</feature>
<dbReference type="Gene3D" id="3.90.190.20">
    <property type="entry name" value="Mur ligase, C-terminal domain"/>
    <property type="match status" value="1"/>
</dbReference>
<reference evidence="14" key="1">
    <citation type="journal article" date="2015" name="Genome Announc.">
        <title>Complete Genome Sequence of Herbaspirillum hiltneri N3 (DSM 17495), Isolated from Surface-Sterilized Wheat Roots.</title>
        <authorList>
            <person name="Guizelini D."/>
            <person name="Saizaki P.M."/>
            <person name="Coimbra N.A."/>
            <person name="Weiss V.A."/>
            <person name="Faoro H."/>
            <person name="Sfeir M.Z."/>
            <person name="Baura V.A."/>
            <person name="Monteiro R.A."/>
            <person name="Chubatsu L.S."/>
            <person name="Souza E.M."/>
            <person name="Cruz L.M."/>
            <person name="Pedrosa F.O."/>
            <person name="Raittz R.T."/>
            <person name="Marchaukoski J.N."/>
            <person name="Steffens M.B."/>
        </authorList>
    </citation>
    <scope>NUCLEOTIDE SEQUENCE [LARGE SCALE GENOMIC DNA]</scope>
    <source>
        <strain evidence="14">N3</strain>
    </source>
</reference>
<evidence type="ECO:0000256" key="9">
    <source>
        <dbReference type="SAM" id="Coils"/>
    </source>
</evidence>
<dbReference type="NCBIfam" id="TIGR01087">
    <property type="entry name" value="murD"/>
    <property type="match status" value="1"/>
</dbReference>
<dbReference type="SUPFAM" id="SSF51984">
    <property type="entry name" value="MurCD N-terminal domain"/>
    <property type="match status" value="1"/>
</dbReference>
<evidence type="ECO:0000256" key="5">
    <source>
        <dbReference type="ARBA" id="ARBA00022741"/>
    </source>
</evidence>
<dbReference type="PANTHER" id="PTHR43692">
    <property type="entry name" value="UDP-N-ACETYLMURAMOYLALANINE--D-GLUTAMATE LIGASE"/>
    <property type="match status" value="1"/>
</dbReference>
<gene>
    <name evidence="7" type="primary">murD</name>
    <name evidence="13" type="ORF">F506_00515</name>
</gene>
<keyword evidence="3 7" id="KW-0963">Cytoplasm</keyword>
<dbReference type="InterPro" id="IPR036565">
    <property type="entry name" value="Mur-like_cat_sf"/>
</dbReference>
<evidence type="ECO:0000256" key="7">
    <source>
        <dbReference type="HAMAP-Rule" id="MF_00639"/>
    </source>
</evidence>
<sequence>MNYVEKHALVLGLGESGLAMAQWLVHCGARVRVADTRDEQAVTERLAALRAASGDIEFVGGRALSADLLDGVDFVAVSPGLAPGRELAAVSAAANERNIPLWGEMELFAQALAALREGRAYAPKVLAITGTNGKTTVTTLTGMLCRRAGLTTKVAGNISPAVLDVLRQALIDDDAHAKVVAEQIRIEQEAAALQAEADAVEAEKLAAEAARQAAIEAAEAARKAAEEAELAAAAEAAAAQLELREQEEAAELQAAIDEAANELKEAGAPATQAARMEGDAMLSVDASAVPDAESDAESDVESDAEAAAIVGEVAPELDAQAQAEQGDPAGEAAPPQAGSADEEDTSPLQLELPPPEPEKVYTGILPQAWVLELSSFQLHSTHSLQPSAATVLNVTQDHLDWHGDMEAYAADKAKIFGDNTVRVLNRDDPLVMQMTRPGANISSFGMSEPTKAGDFGLVDENGMLWLANAVAIEDEEKPEGRRRKKDPKEVAEQPFQLKRLMPADALRIRGLHNALNGLAALALCRAVDLPLAPLLHGLREYTGEPHRVELVTTIQDVEYYDDSKGTNVGATVAALNGLGHGGTPNRLLLIAGGEGKGQDFAPLAEPLSKYGRAVFLIGRDAGAIRSAVADSGIELIDCATLEEAVEKAGAMARGGDAVLLSPACASFDMFRNYAHRAEVFVNAVRELALSRGEVM</sequence>
<comment type="pathway">
    <text evidence="2 7 8">Cell wall biogenesis; peptidoglycan biosynthesis.</text>
</comment>
<keyword evidence="6 7" id="KW-0067">ATP-binding</keyword>
<proteinExistence type="inferred from homology"/>
<evidence type="ECO:0000256" key="6">
    <source>
        <dbReference type="ARBA" id="ARBA00022840"/>
    </source>
</evidence>
<dbReference type="InterPro" id="IPR036615">
    <property type="entry name" value="Mur_ligase_C_dom_sf"/>
</dbReference>
<organism evidence="13 14">
    <name type="scientific">Herbaspirillum hiltneri N3</name>
    <dbReference type="NCBI Taxonomy" id="1262470"/>
    <lineage>
        <taxon>Bacteria</taxon>
        <taxon>Pseudomonadati</taxon>
        <taxon>Pseudomonadota</taxon>
        <taxon>Betaproteobacteria</taxon>
        <taxon>Burkholderiales</taxon>
        <taxon>Oxalobacteraceae</taxon>
        <taxon>Herbaspirillum</taxon>
    </lineage>
</organism>
<keyword evidence="7 8" id="KW-0573">Peptidoglycan synthesis</keyword>
<dbReference type="InterPro" id="IPR013221">
    <property type="entry name" value="Mur_ligase_cen"/>
</dbReference>
<feature type="binding site" evidence="7">
    <location>
        <begin position="130"/>
        <end position="136"/>
    </location>
    <ligand>
        <name>ATP</name>
        <dbReference type="ChEBI" id="CHEBI:30616"/>
    </ligand>
</feature>
<feature type="region of interest" description="Disordered" evidence="10">
    <location>
        <begin position="320"/>
        <end position="357"/>
    </location>
</feature>
<dbReference type="EMBL" id="CP011409">
    <property type="protein sequence ID" value="AKZ61345.1"/>
    <property type="molecule type" value="Genomic_DNA"/>
</dbReference>
<keyword evidence="7 8" id="KW-0961">Cell wall biogenesis/degradation</keyword>
<evidence type="ECO:0000256" key="8">
    <source>
        <dbReference type="RuleBase" id="RU003664"/>
    </source>
</evidence>
<dbReference type="Pfam" id="PF08245">
    <property type="entry name" value="Mur_ligase_M"/>
    <property type="match status" value="1"/>
</dbReference>
<feature type="coiled-coil region" evidence="9">
    <location>
        <begin position="183"/>
        <end position="262"/>
    </location>
</feature>
<evidence type="ECO:0000259" key="11">
    <source>
        <dbReference type="Pfam" id="PF02875"/>
    </source>
</evidence>
<keyword evidence="4 7" id="KW-0436">Ligase</keyword>
<dbReference type="RefSeq" id="WP_053194777.1">
    <property type="nucleotide sequence ID" value="NZ_CP011409.1"/>
</dbReference>
<keyword evidence="7 8" id="KW-0133">Cell shape</keyword>
<dbReference type="Pfam" id="PF21799">
    <property type="entry name" value="MurD-like_N"/>
    <property type="match status" value="1"/>
</dbReference>
<dbReference type="EC" id="6.3.2.9" evidence="7 8"/>
<dbReference type="SUPFAM" id="SSF53623">
    <property type="entry name" value="MurD-like peptide ligases, catalytic domain"/>
    <property type="match status" value="1"/>
</dbReference>
<dbReference type="Pfam" id="PF02875">
    <property type="entry name" value="Mur_ligase_C"/>
    <property type="match status" value="1"/>
</dbReference>
<keyword evidence="5 7" id="KW-0547">Nucleotide-binding</keyword>
<protein>
    <recommendedName>
        <fullName evidence="7 8">UDP-N-acetylmuramoylalanine--D-glutamate ligase</fullName>
        <ecNumber evidence="7 8">6.3.2.9</ecNumber>
    </recommendedName>
    <alternativeName>
        <fullName evidence="7">D-glutamic acid-adding enzyme</fullName>
    </alternativeName>
    <alternativeName>
        <fullName evidence="7">UDP-N-acetylmuramoyl-L-alanyl-D-glutamate synthetase</fullName>
    </alternativeName>
</protein>